<keyword evidence="4" id="KW-0997">Cell inner membrane</keyword>
<feature type="transmembrane region" description="Helical" evidence="8">
    <location>
        <begin position="80"/>
        <end position="100"/>
    </location>
</feature>
<organism evidence="10 11">
    <name type="scientific">Limosilactobacillus alvi</name>
    <dbReference type="NCBI Taxonomy" id="990412"/>
    <lineage>
        <taxon>Bacteria</taxon>
        <taxon>Bacillati</taxon>
        <taxon>Bacillota</taxon>
        <taxon>Bacilli</taxon>
        <taxon>Lactobacillales</taxon>
        <taxon>Lactobacillaceae</taxon>
        <taxon>Limosilactobacillus</taxon>
    </lineage>
</organism>
<keyword evidence="3" id="KW-1003">Cell membrane</keyword>
<evidence type="ECO:0000256" key="5">
    <source>
        <dbReference type="ARBA" id="ARBA00022692"/>
    </source>
</evidence>
<keyword evidence="2" id="KW-0813">Transport</keyword>
<dbReference type="PANTHER" id="PTHR23522:SF10">
    <property type="entry name" value="3-PHENYLPROPIONIC ACID TRANSPORTER-RELATED"/>
    <property type="match status" value="1"/>
</dbReference>
<dbReference type="InterPro" id="IPR036259">
    <property type="entry name" value="MFS_trans_sf"/>
</dbReference>
<dbReference type="PROSITE" id="PS50850">
    <property type="entry name" value="MFS"/>
    <property type="match status" value="1"/>
</dbReference>
<dbReference type="NCBIfam" id="TIGR00882">
    <property type="entry name" value="2A0105"/>
    <property type="match status" value="1"/>
</dbReference>
<evidence type="ECO:0000313" key="11">
    <source>
        <dbReference type="Proteomes" id="UP000776629"/>
    </source>
</evidence>
<feature type="domain" description="Major facilitator superfamily (MFS) profile" evidence="9">
    <location>
        <begin position="12"/>
        <end position="412"/>
    </location>
</feature>
<name>A0ABS2ER29_9LACO</name>
<feature type="transmembrane region" description="Helical" evidence="8">
    <location>
        <begin position="172"/>
        <end position="191"/>
    </location>
</feature>
<evidence type="ECO:0000256" key="1">
    <source>
        <dbReference type="ARBA" id="ARBA00004429"/>
    </source>
</evidence>
<evidence type="ECO:0000256" key="6">
    <source>
        <dbReference type="ARBA" id="ARBA00022989"/>
    </source>
</evidence>
<protein>
    <submittedName>
        <fullName evidence="10">Oligosaccharide MFS transporter</fullName>
    </submittedName>
</protein>
<feature type="transmembrane region" description="Helical" evidence="8">
    <location>
        <begin position="106"/>
        <end position="126"/>
    </location>
</feature>
<feature type="transmembrane region" description="Helical" evidence="8">
    <location>
        <begin position="147"/>
        <end position="166"/>
    </location>
</feature>
<feature type="transmembrane region" description="Helical" evidence="8">
    <location>
        <begin position="299"/>
        <end position="318"/>
    </location>
</feature>
<dbReference type="InterPro" id="IPR000576">
    <property type="entry name" value="LacY/RafB_perm_fam"/>
</dbReference>
<dbReference type="Proteomes" id="UP000776629">
    <property type="component" value="Unassembled WGS sequence"/>
</dbReference>
<feature type="transmembrane region" description="Helical" evidence="8">
    <location>
        <begin position="324"/>
        <end position="345"/>
    </location>
</feature>
<dbReference type="SUPFAM" id="SSF103473">
    <property type="entry name" value="MFS general substrate transporter"/>
    <property type="match status" value="1"/>
</dbReference>
<feature type="transmembrane region" description="Helical" evidence="8">
    <location>
        <begin position="50"/>
        <end position="68"/>
    </location>
</feature>
<sequence>MKQKVSAFKNPFYLQGSLSLLMFFMAWGIWWSFFQIWLTTRLGFSGTQVGTIYTFNSAITLVLMFVYGSIQDHLGLKRNLLLVITVLEMLLGPFFTWIYAPLLHTNFLVGALLGSLYLSFAFLAASPTFEALAERMGRRFGYEYGKARAWGSFGYAIAALCAGYLFTISPYIVFWLSSGFSVITFIILITGSRTKQSTIDKFENQAEEAKEAQKPSFKEILQVFKLPELWKLTIFIIFSGSFYTVFDQQMFPEFFTRFFATQASGDTAYGILNSIEVFLEAIMMALVPAMMKKIGVRRTLLIGVTVMFVRIGLCGIVTNPLGISIVKLLHAPETAIFALAMFRYLTLHFDTRLSATMYMVVGQIAGQVGQIIFSTPLGTLHDKIGYQSTFLIISAIVICAAIYAFVILKKDDQDVNGQPLEID</sequence>
<dbReference type="Gene3D" id="1.20.1250.20">
    <property type="entry name" value="MFS general substrate transporter like domains"/>
    <property type="match status" value="2"/>
</dbReference>
<feature type="transmembrane region" description="Helical" evidence="8">
    <location>
        <begin position="357"/>
        <end position="378"/>
    </location>
</feature>
<feature type="transmembrane region" description="Helical" evidence="8">
    <location>
        <begin position="229"/>
        <end position="246"/>
    </location>
</feature>
<keyword evidence="6 8" id="KW-1133">Transmembrane helix</keyword>
<dbReference type="RefSeq" id="WP_180871356.1">
    <property type="nucleotide sequence ID" value="NZ_JACJJQ010000055.1"/>
</dbReference>
<dbReference type="NCBIfam" id="NF007077">
    <property type="entry name" value="PRK09528.1"/>
    <property type="match status" value="1"/>
</dbReference>
<evidence type="ECO:0000313" key="10">
    <source>
        <dbReference type="EMBL" id="MBM6754816.1"/>
    </source>
</evidence>
<gene>
    <name evidence="10" type="ORF">H5993_08610</name>
</gene>
<proteinExistence type="predicted"/>
<evidence type="ECO:0000259" key="9">
    <source>
        <dbReference type="PROSITE" id="PS50850"/>
    </source>
</evidence>
<comment type="caution">
    <text evidence="10">The sequence shown here is derived from an EMBL/GenBank/DDBJ whole genome shotgun (WGS) entry which is preliminary data.</text>
</comment>
<comment type="subcellular location">
    <subcellularLocation>
        <location evidence="1">Cell inner membrane</location>
        <topology evidence="1">Multi-pass membrane protein</topology>
    </subcellularLocation>
</comment>
<dbReference type="PANTHER" id="PTHR23522">
    <property type="entry name" value="BLL5896 PROTEIN"/>
    <property type="match status" value="1"/>
</dbReference>
<dbReference type="PRINTS" id="PR00174">
    <property type="entry name" value="LACYSMPORT"/>
</dbReference>
<evidence type="ECO:0000256" key="8">
    <source>
        <dbReference type="SAM" id="Phobius"/>
    </source>
</evidence>
<evidence type="ECO:0000256" key="2">
    <source>
        <dbReference type="ARBA" id="ARBA00022448"/>
    </source>
</evidence>
<evidence type="ECO:0000256" key="3">
    <source>
        <dbReference type="ARBA" id="ARBA00022475"/>
    </source>
</evidence>
<reference evidence="10 11" key="1">
    <citation type="journal article" date="2021" name="Sci. Rep.">
        <title>The distribution of antibiotic resistance genes in chicken gut microbiota commensals.</title>
        <authorList>
            <person name="Juricova H."/>
            <person name="Matiasovicova J."/>
            <person name="Kubasova T."/>
            <person name="Cejkova D."/>
            <person name="Rychlik I."/>
        </authorList>
    </citation>
    <scope>NUCLEOTIDE SEQUENCE [LARGE SCALE GENOMIC DNA]</scope>
    <source>
        <strain evidence="10 11">An810</strain>
    </source>
</reference>
<feature type="transmembrane region" description="Helical" evidence="8">
    <location>
        <begin position="266"/>
        <end position="287"/>
    </location>
</feature>
<evidence type="ECO:0000256" key="7">
    <source>
        <dbReference type="ARBA" id="ARBA00023136"/>
    </source>
</evidence>
<feature type="transmembrane region" description="Helical" evidence="8">
    <location>
        <begin position="12"/>
        <end position="38"/>
    </location>
</feature>
<accession>A0ABS2ER29</accession>
<keyword evidence="11" id="KW-1185">Reference proteome</keyword>
<dbReference type="EMBL" id="JACJJQ010000055">
    <property type="protein sequence ID" value="MBM6754816.1"/>
    <property type="molecule type" value="Genomic_DNA"/>
</dbReference>
<keyword evidence="5 8" id="KW-0812">Transmembrane</keyword>
<feature type="transmembrane region" description="Helical" evidence="8">
    <location>
        <begin position="384"/>
        <end position="408"/>
    </location>
</feature>
<dbReference type="InterPro" id="IPR020846">
    <property type="entry name" value="MFS_dom"/>
</dbReference>
<keyword evidence="7 8" id="KW-0472">Membrane</keyword>
<dbReference type="Pfam" id="PF01306">
    <property type="entry name" value="LacY_symp"/>
    <property type="match status" value="1"/>
</dbReference>
<evidence type="ECO:0000256" key="4">
    <source>
        <dbReference type="ARBA" id="ARBA00022519"/>
    </source>
</evidence>